<dbReference type="Pfam" id="PF07690">
    <property type="entry name" value="MFS_1"/>
    <property type="match status" value="1"/>
</dbReference>
<feature type="transmembrane region" description="Helical" evidence="6">
    <location>
        <begin position="314"/>
        <end position="333"/>
    </location>
</feature>
<feature type="transmembrane region" description="Helical" evidence="6">
    <location>
        <begin position="88"/>
        <end position="105"/>
    </location>
</feature>
<evidence type="ECO:0000256" key="4">
    <source>
        <dbReference type="ARBA" id="ARBA00022989"/>
    </source>
</evidence>
<dbReference type="InterPro" id="IPR011701">
    <property type="entry name" value="MFS"/>
</dbReference>
<feature type="transmembrane region" description="Helical" evidence="6">
    <location>
        <begin position="44"/>
        <end position="67"/>
    </location>
</feature>
<gene>
    <name evidence="8" type="ORF">GCM10007879_00540</name>
</gene>
<dbReference type="SUPFAM" id="SSF103473">
    <property type="entry name" value="MFS general substrate transporter"/>
    <property type="match status" value="1"/>
</dbReference>
<keyword evidence="4 6" id="KW-1133">Transmembrane helix</keyword>
<evidence type="ECO:0000259" key="7">
    <source>
        <dbReference type="PROSITE" id="PS50850"/>
    </source>
</evidence>
<name>A0ABQ5ULS6_9HYPH</name>
<sequence length="422" mass="45292">MKLPKNTDLRRLLVAQLPADFADWLDFVAIISLFTYTWSVDPIYFAFFALTYSLPYLLFGPFAGALVDRYEIKTIMVWSNLGRAMATFALAFASFPEFVLVLVLFRSTVDSFFSPAKQSAIQALADKSELMATNSLSQVINQASKLAGPAVGGALLLIVSSQTVFVINGLVSLCAMGILLTLSKSLRPKPTKAEEDTSDTKKGGIFGEIAEGYKTVGKIPALWVTIGLGAFGFFAVFLHDTLIGPVTKQLGFDQSVLGLSITAVGAGGVLGALALGSIKRHYHPYLMIGPGMMFAAFFTLLLGFAAIYNWALPLWVFVPAFFIVGFVSSAVFVPMRTVLQMETPPDKMGRVTAVNEAMTVLAMMAAPFIGAVLASQFGLGVPFIVGGALSLLLGLVALLIIPVIKFQRPDETAEEPELSKAV</sequence>
<dbReference type="CDD" id="cd06173">
    <property type="entry name" value="MFS_MefA_like"/>
    <property type="match status" value="1"/>
</dbReference>
<accession>A0ABQ5ULS6</accession>
<dbReference type="Proteomes" id="UP001161405">
    <property type="component" value="Unassembled WGS sequence"/>
</dbReference>
<dbReference type="InterPro" id="IPR020846">
    <property type="entry name" value="MFS_dom"/>
</dbReference>
<protein>
    <submittedName>
        <fullName evidence="8">MFS transporter</fullName>
    </submittedName>
</protein>
<reference evidence="8" key="2">
    <citation type="submission" date="2023-01" db="EMBL/GenBank/DDBJ databases">
        <title>Draft genome sequence of Maritalea porphyrae strain NBRC 107169.</title>
        <authorList>
            <person name="Sun Q."/>
            <person name="Mori K."/>
        </authorList>
    </citation>
    <scope>NUCLEOTIDE SEQUENCE</scope>
    <source>
        <strain evidence="8">NBRC 107169</strain>
    </source>
</reference>
<dbReference type="PANTHER" id="PTHR23513:SF6">
    <property type="entry name" value="MAJOR FACILITATOR SUPERFAMILY ASSOCIATED DOMAIN-CONTAINING PROTEIN"/>
    <property type="match status" value="1"/>
</dbReference>
<keyword evidence="2" id="KW-1003">Cell membrane</keyword>
<feature type="transmembrane region" description="Helical" evidence="6">
    <location>
        <begin position="21"/>
        <end position="38"/>
    </location>
</feature>
<evidence type="ECO:0000256" key="1">
    <source>
        <dbReference type="ARBA" id="ARBA00004651"/>
    </source>
</evidence>
<dbReference type="InterPro" id="IPR036259">
    <property type="entry name" value="MFS_trans_sf"/>
</dbReference>
<keyword evidence="9" id="KW-1185">Reference proteome</keyword>
<reference evidence="8" key="1">
    <citation type="journal article" date="2014" name="Int. J. Syst. Evol. Microbiol.">
        <title>Complete genome of a new Firmicutes species belonging to the dominant human colonic microbiota ('Ruminococcus bicirculans') reveals two chromosomes and a selective capacity to utilize plant glucans.</title>
        <authorList>
            <consortium name="NISC Comparative Sequencing Program"/>
            <person name="Wegmann U."/>
            <person name="Louis P."/>
            <person name="Goesmann A."/>
            <person name="Henrissat B."/>
            <person name="Duncan S.H."/>
            <person name="Flint H.J."/>
        </authorList>
    </citation>
    <scope>NUCLEOTIDE SEQUENCE</scope>
    <source>
        <strain evidence="8">NBRC 107169</strain>
    </source>
</reference>
<dbReference type="PROSITE" id="PS50850">
    <property type="entry name" value="MFS"/>
    <property type="match status" value="1"/>
</dbReference>
<dbReference type="RefSeq" id="WP_284360839.1">
    <property type="nucleotide sequence ID" value="NZ_BSNI01000001.1"/>
</dbReference>
<comment type="subcellular location">
    <subcellularLocation>
        <location evidence="1">Cell membrane</location>
        <topology evidence="1">Multi-pass membrane protein</topology>
    </subcellularLocation>
</comment>
<feature type="transmembrane region" description="Helical" evidence="6">
    <location>
        <begin position="154"/>
        <end position="182"/>
    </location>
</feature>
<comment type="caution">
    <text evidence="8">The sequence shown here is derived from an EMBL/GenBank/DDBJ whole genome shotgun (WGS) entry which is preliminary data.</text>
</comment>
<feature type="transmembrane region" description="Helical" evidence="6">
    <location>
        <begin position="379"/>
        <end position="401"/>
    </location>
</feature>
<keyword evidence="3 6" id="KW-0812">Transmembrane</keyword>
<evidence type="ECO:0000313" key="9">
    <source>
        <dbReference type="Proteomes" id="UP001161405"/>
    </source>
</evidence>
<feature type="transmembrane region" description="Helical" evidence="6">
    <location>
        <begin position="353"/>
        <end position="373"/>
    </location>
</feature>
<dbReference type="PANTHER" id="PTHR23513">
    <property type="entry name" value="INTEGRAL MEMBRANE EFFLUX PROTEIN-RELATED"/>
    <property type="match status" value="1"/>
</dbReference>
<feature type="domain" description="Major facilitator superfamily (MFS) profile" evidence="7">
    <location>
        <begin position="220"/>
        <end position="422"/>
    </location>
</feature>
<dbReference type="EMBL" id="BSNI01000001">
    <property type="protein sequence ID" value="GLQ15805.1"/>
    <property type="molecule type" value="Genomic_DNA"/>
</dbReference>
<dbReference type="PRINTS" id="PR01988">
    <property type="entry name" value="EXPORTERBACE"/>
</dbReference>
<evidence type="ECO:0000256" key="6">
    <source>
        <dbReference type="SAM" id="Phobius"/>
    </source>
</evidence>
<dbReference type="Gene3D" id="1.20.1250.20">
    <property type="entry name" value="MFS general substrate transporter like domains"/>
    <property type="match status" value="1"/>
</dbReference>
<feature type="transmembrane region" description="Helical" evidence="6">
    <location>
        <begin position="259"/>
        <end position="278"/>
    </location>
</feature>
<evidence type="ECO:0000313" key="8">
    <source>
        <dbReference type="EMBL" id="GLQ15805.1"/>
    </source>
</evidence>
<feature type="transmembrane region" description="Helical" evidence="6">
    <location>
        <begin position="285"/>
        <end position="308"/>
    </location>
</feature>
<organism evidence="8 9">
    <name type="scientific">Maritalea porphyrae</name>
    <dbReference type="NCBI Taxonomy" id="880732"/>
    <lineage>
        <taxon>Bacteria</taxon>
        <taxon>Pseudomonadati</taxon>
        <taxon>Pseudomonadota</taxon>
        <taxon>Alphaproteobacteria</taxon>
        <taxon>Hyphomicrobiales</taxon>
        <taxon>Devosiaceae</taxon>
        <taxon>Maritalea</taxon>
    </lineage>
</organism>
<feature type="transmembrane region" description="Helical" evidence="6">
    <location>
        <begin position="221"/>
        <end position="239"/>
    </location>
</feature>
<proteinExistence type="predicted"/>
<evidence type="ECO:0000256" key="2">
    <source>
        <dbReference type="ARBA" id="ARBA00022475"/>
    </source>
</evidence>
<evidence type="ECO:0000256" key="3">
    <source>
        <dbReference type="ARBA" id="ARBA00022692"/>
    </source>
</evidence>
<evidence type="ECO:0000256" key="5">
    <source>
        <dbReference type="ARBA" id="ARBA00023136"/>
    </source>
</evidence>
<dbReference type="InterPro" id="IPR022324">
    <property type="entry name" value="Bacilysin_exporter_BacE_put"/>
</dbReference>
<keyword evidence="5 6" id="KW-0472">Membrane</keyword>